<evidence type="ECO:0000256" key="1">
    <source>
        <dbReference type="ARBA" id="ARBA00004141"/>
    </source>
</evidence>
<evidence type="ECO:0000256" key="3">
    <source>
        <dbReference type="ARBA" id="ARBA00022989"/>
    </source>
</evidence>
<feature type="domain" description="EamA" evidence="6">
    <location>
        <begin position="158"/>
        <end position="290"/>
    </location>
</feature>
<feature type="transmembrane region" description="Helical" evidence="5">
    <location>
        <begin position="274"/>
        <end position="293"/>
    </location>
</feature>
<gene>
    <name evidence="7" type="ORF">AACH10_18050</name>
</gene>
<sequence length="300" mass="31042">MKSRDLTDLLLLAAIWGSSFLFMRMAVPAFGPVPLAFVRVLGAALMLLPLLLWRGEWAALRSRFKPMLVLGLTNSGLPFLCFGYAALTLPAGLAAIFNAATPMATALIAWAWLGDPLSRPRAIGLLIGFAGVAGLALNKSLASGALHGLQLNLPVALAIAACLAGTLMYGHAASFTRRYMTGTPSMVLATGTQAAAALALALPAALTWPAVNPAPQHWAMALALAALCSALAYILYFRLLQRIGPTSAASVTFLVPVFASAWGAVVLGEAITPAMLLGGAVILGGTSLVLGLWPRSARSA</sequence>
<dbReference type="PANTHER" id="PTHR32322">
    <property type="entry name" value="INNER MEMBRANE TRANSPORTER"/>
    <property type="match status" value="1"/>
</dbReference>
<comment type="subcellular location">
    <subcellularLocation>
        <location evidence="1">Membrane</location>
        <topology evidence="1">Multi-pass membrane protein</topology>
    </subcellularLocation>
</comment>
<organism evidence="7 8">
    <name type="scientific">Pseudaquabacterium inlustre</name>
    <dbReference type="NCBI Taxonomy" id="2984192"/>
    <lineage>
        <taxon>Bacteria</taxon>
        <taxon>Pseudomonadati</taxon>
        <taxon>Pseudomonadota</taxon>
        <taxon>Betaproteobacteria</taxon>
        <taxon>Burkholderiales</taxon>
        <taxon>Sphaerotilaceae</taxon>
        <taxon>Pseudaquabacterium</taxon>
    </lineage>
</organism>
<keyword evidence="4 5" id="KW-0472">Membrane</keyword>
<evidence type="ECO:0000256" key="4">
    <source>
        <dbReference type="ARBA" id="ARBA00023136"/>
    </source>
</evidence>
<keyword evidence="8" id="KW-1185">Reference proteome</keyword>
<dbReference type="InterPro" id="IPR000620">
    <property type="entry name" value="EamA_dom"/>
</dbReference>
<feature type="transmembrane region" description="Helical" evidence="5">
    <location>
        <begin position="36"/>
        <end position="55"/>
    </location>
</feature>
<name>A0ABU9CLV6_9BURK</name>
<feature type="transmembrane region" description="Helical" evidence="5">
    <location>
        <begin position="122"/>
        <end position="141"/>
    </location>
</feature>
<dbReference type="Proteomes" id="UP001365405">
    <property type="component" value="Unassembled WGS sequence"/>
</dbReference>
<feature type="transmembrane region" description="Helical" evidence="5">
    <location>
        <begin position="218"/>
        <end position="236"/>
    </location>
</feature>
<feature type="transmembrane region" description="Helical" evidence="5">
    <location>
        <begin position="93"/>
        <end position="113"/>
    </location>
</feature>
<evidence type="ECO:0000313" key="8">
    <source>
        <dbReference type="Proteomes" id="UP001365405"/>
    </source>
</evidence>
<comment type="caution">
    <text evidence="7">The sequence shown here is derived from an EMBL/GenBank/DDBJ whole genome shotgun (WGS) entry which is preliminary data.</text>
</comment>
<accession>A0ABU9CLV6</accession>
<dbReference type="Pfam" id="PF00892">
    <property type="entry name" value="EamA"/>
    <property type="match status" value="2"/>
</dbReference>
<dbReference type="Gene3D" id="1.10.3730.20">
    <property type="match status" value="2"/>
</dbReference>
<proteinExistence type="predicted"/>
<evidence type="ECO:0000313" key="7">
    <source>
        <dbReference type="EMBL" id="MEK8052160.1"/>
    </source>
</evidence>
<evidence type="ECO:0000259" key="6">
    <source>
        <dbReference type="Pfam" id="PF00892"/>
    </source>
</evidence>
<feature type="transmembrane region" description="Helical" evidence="5">
    <location>
        <begin position="248"/>
        <end position="268"/>
    </location>
</feature>
<feature type="transmembrane region" description="Helical" evidence="5">
    <location>
        <begin position="153"/>
        <end position="174"/>
    </location>
</feature>
<keyword evidence="2 5" id="KW-0812">Transmembrane</keyword>
<feature type="transmembrane region" description="Helical" evidence="5">
    <location>
        <begin position="9"/>
        <end position="30"/>
    </location>
</feature>
<dbReference type="InterPro" id="IPR037185">
    <property type="entry name" value="EmrE-like"/>
</dbReference>
<feature type="domain" description="EamA" evidence="6">
    <location>
        <begin position="10"/>
        <end position="135"/>
    </location>
</feature>
<evidence type="ECO:0000256" key="5">
    <source>
        <dbReference type="SAM" id="Phobius"/>
    </source>
</evidence>
<dbReference type="EMBL" id="JBBUTH010000009">
    <property type="protein sequence ID" value="MEK8052160.1"/>
    <property type="molecule type" value="Genomic_DNA"/>
</dbReference>
<dbReference type="InterPro" id="IPR050638">
    <property type="entry name" value="AA-Vitamin_Transporters"/>
</dbReference>
<dbReference type="SUPFAM" id="SSF103481">
    <property type="entry name" value="Multidrug resistance efflux transporter EmrE"/>
    <property type="match status" value="2"/>
</dbReference>
<keyword evidence="3 5" id="KW-1133">Transmembrane helix</keyword>
<dbReference type="PANTHER" id="PTHR32322:SF9">
    <property type="entry name" value="AMINO-ACID METABOLITE EFFLUX PUMP-RELATED"/>
    <property type="match status" value="1"/>
</dbReference>
<feature type="transmembrane region" description="Helical" evidence="5">
    <location>
        <begin position="186"/>
        <end position="206"/>
    </location>
</feature>
<dbReference type="RefSeq" id="WP_341411878.1">
    <property type="nucleotide sequence ID" value="NZ_JBBUTH010000009.1"/>
</dbReference>
<reference evidence="7 8" key="1">
    <citation type="submission" date="2024-04" db="EMBL/GenBank/DDBJ databases">
        <title>Novel species of the genus Ideonella isolated from streams.</title>
        <authorList>
            <person name="Lu H."/>
        </authorList>
    </citation>
    <scope>NUCLEOTIDE SEQUENCE [LARGE SCALE GENOMIC DNA]</scope>
    <source>
        <strain evidence="7 8">DXS22W</strain>
    </source>
</reference>
<evidence type="ECO:0000256" key="2">
    <source>
        <dbReference type="ARBA" id="ARBA00022692"/>
    </source>
</evidence>
<protein>
    <submittedName>
        <fullName evidence="7">DMT family transporter</fullName>
    </submittedName>
</protein>
<feature type="transmembrane region" description="Helical" evidence="5">
    <location>
        <begin position="67"/>
        <end position="87"/>
    </location>
</feature>